<protein>
    <submittedName>
        <fullName evidence="12">Testis-expressed sequence 2 protein</fullName>
    </submittedName>
</protein>
<dbReference type="GO" id="GO:0006869">
    <property type="term" value="P:lipid transport"/>
    <property type="evidence" value="ECO:0007669"/>
    <property type="project" value="UniProtKB-KW"/>
</dbReference>
<name>A0A834R8P5_SARSC</name>
<reference evidence="13" key="3">
    <citation type="submission" date="2022-06" db="UniProtKB">
        <authorList>
            <consortium name="EnsemblMetazoa"/>
        </authorList>
    </citation>
    <scope>IDENTIFICATION</scope>
</reference>
<feature type="domain" description="SMP-LTD" evidence="11">
    <location>
        <begin position="871"/>
        <end position="1180"/>
    </location>
</feature>
<evidence type="ECO:0000256" key="6">
    <source>
        <dbReference type="ARBA" id="ARBA00023055"/>
    </source>
</evidence>
<feature type="compositionally biased region" description="Acidic residues" evidence="9">
    <location>
        <begin position="71"/>
        <end position="80"/>
    </location>
</feature>
<accession>A0A834R8P5</accession>
<dbReference type="PANTHER" id="PTHR13466">
    <property type="entry name" value="TEX2 PROTEIN-RELATED"/>
    <property type="match status" value="1"/>
</dbReference>
<gene>
    <name evidence="12" type="ORF">SSS_5976</name>
</gene>
<keyword evidence="3 10" id="KW-0812">Transmembrane</keyword>
<dbReference type="OMA" id="VIFARTC"/>
<evidence type="ECO:0000256" key="5">
    <source>
        <dbReference type="ARBA" id="ARBA00022989"/>
    </source>
</evidence>
<evidence type="ECO:0000313" key="14">
    <source>
        <dbReference type="Proteomes" id="UP000070412"/>
    </source>
</evidence>
<evidence type="ECO:0000313" key="12">
    <source>
        <dbReference type="EMBL" id="KAF7493089.1"/>
    </source>
</evidence>
<evidence type="ECO:0000256" key="3">
    <source>
        <dbReference type="ARBA" id="ARBA00022692"/>
    </source>
</evidence>
<feature type="region of interest" description="Disordered" evidence="9">
    <location>
        <begin position="117"/>
        <end position="138"/>
    </location>
</feature>
<evidence type="ECO:0000256" key="2">
    <source>
        <dbReference type="ARBA" id="ARBA00022448"/>
    </source>
</evidence>
<feature type="compositionally biased region" description="Polar residues" evidence="9">
    <location>
        <begin position="52"/>
        <end position="67"/>
    </location>
</feature>
<keyword evidence="14" id="KW-1185">Reference proteome</keyword>
<feature type="region of interest" description="Disordered" evidence="9">
    <location>
        <begin position="1035"/>
        <end position="1061"/>
    </location>
</feature>
<feature type="region of interest" description="Disordered" evidence="9">
    <location>
        <begin position="1"/>
        <end position="21"/>
    </location>
</feature>
<comment type="subcellular location">
    <subcellularLocation>
        <location evidence="1">Endoplasmic reticulum membrane</location>
    </subcellularLocation>
</comment>
<reference evidence="14" key="1">
    <citation type="journal article" date="2020" name="PLoS Negl. Trop. Dis.">
        <title>High-quality nuclear genome for Sarcoptes scabiei-A critical resource for a neglected parasite.</title>
        <authorList>
            <person name="Korhonen P.K."/>
            <person name="Gasser R.B."/>
            <person name="Ma G."/>
            <person name="Wang T."/>
            <person name="Stroehlein A.J."/>
            <person name="Young N.D."/>
            <person name="Ang C.S."/>
            <person name="Fernando D.D."/>
            <person name="Lu H.C."/>
            <person name="Taylor S."/>
            <person name="Reynolds S.L."/>
            <person name="Mofiz E."/>
            <person name="Najaraj S.H."/>
            <person name="Gowda H."/>
            <person name="Madugundu A."/>
            <person name="Renuse S."/>
            <person name="Holt D."/>
            <person name="Pandey A."/>
            <person name="Papenfuss A.T."/>
            <person name="Fischer K."/>
        </authorList>
    </citation>
    <scope>NUCLEOTIDE SEQUENCE [LARGE SCALE GENOMIC DNA]</scope>
</reference>
<evidence type="ECO:0000256" key="4">
    <source>
        <dbReference type="ARBA" id="ARBA00022824"/>
    </source>
</evidence>
<dbReference type="InterPro" id="IPR031468">
    <property type="entry name" value="SMP_LBD"/>
</dbReference>
<keyword evidence="6" id="KW-0445">Lipid transport</keyword>
<dbReference type="Proteomes" id="UP000070412">
    <property type="component" value="Unassembled WGS sequence"/>
</dbReference>
<evidence type="ECO:0000256" key="1">
    <source>
        <dbReference type="ARBA" id="ARBA00004586"/>
    </source>
</evidence>
<dbReference type="PANTHER" id="PTHR13466:SF0">
    <property type="entry name" value="SMP-LTD DOMAIN-CONTAINING PROTEIN"/>
    <property type="match status" value="1"/>
</dbReference>
<keyword evidence="7" id="KW-0446">Lipid-binding</keyword>
<dbReference type="PROSITE" id="PS51847">
    <property type="entry name" value="SMP"/>
    <property type="match status" value="1"/>
</dbReference>
<organism evidence="12">
    <name type="scientific">Sarcoptes scabiei</name>
    <name type="common">Itch mite</name>
    <name type="synonym">Acarus scabiei</name>
    <dbReference type="NCBI Taxonomy" id="52283"/>
    <lineage>
        <taxon>Eukaryota</taxon>
        <taxon>Metazoa</taxon>
        <taxon>Ecdysozoa</taxon>
        <taxon>Arthropoda</taxon>
        <taxon>Chelicerata</taxon>
        <taxon>Arachnida</taxon>
        <taxon>Acari</taxon>
        <taxon>Acariformes</taxon>
        <taxon>Sarcoptiformes</taxon>
        <taxon>Astigmata</taxon>
        <taxon>Psoroptidia</taxon>
        <taxon>Sarcoptoidea</taxon>
        <taxon>Sarcoptidae</taxon>
        <taxon>Sarcoptinae</taxon>
        <taxon>Sarcoptes</taxon>
    </lineage>
</organism>
<dbReference type="AlphaFoldDB" id="A0A834R8P5"/>
<keyword evidence="2" id="KW-0813">Transport</keyword>
<evidence type="ECO:0000256" key="9">
    <source>
        <dbReference type="SAM" id="MobiDB-lite"/>
    </source>
</evidence>
<feature type="region of interest" description="Disordered" evidence="9">
    <location>
        <begin position="816"/>
        <end position="835"/>
    </location>
</feature>
<dbReference type="CDD" id="cd21675">
    <property type="entry name" value="SMP_TEX2"/>
    <property type="match status" value="1"/>
</dbReference>
<proteinExistence type="predicted"/>
<dbReference type="EnsemblMetazoa" id="SSS_5976s_mrna">
    <property type="protein sequence ID" value="KAF7493089.1"/>
    <property type="gene ID" value="SSS_5976"/>
</dbReference>
<keyword evidence="4" id="KW-0256">Endoplasmic reticulum</keyword>
<evidence type="ECO:0000313" key="13">
    <source>
        <dbReference type="EnsemblMetazoa" id="KAF7493089.1"/>
    </source>
</evidence>
<feature type="region of interest" description="Disordered" evidence="9">
    <location>
        <begin position="432"/>
        <end position="480"/>
    </location>
</feature>
<feature type="compositionally biased region" description="Polar residues" evidence="9">
    <location>
        <begin position="1"/>
        <end position="12"/>
    </location>
</feature>
<dbReference type="EMBL" id="WVUK01000056">
    <property type="protein sequence ID" value="KAF7493089.1"/>
    <property type="molecule type" value="Genomic_DNA"/>
</dbReference>
<evidence type="ECO:0000256" key="8">
    <source>
        <dbReference type="ARBA" id="ARBA00023136"/>
    </source>
</evidence>
<feature type="transmembrane region" description="Helical" evidence="10">
    <location>
        <begin position="518"/>
        <end position="539"/>
    </location>
</feature>
<feature type="region of interest" description="Disordered" evidence="9">
    <location>
        <begin position="42"/>
        <end position="104"/>
    </location>
</feature>
<dbReference type="InterPro" id="IPR019411">
    <property type="entry name" value="MMM1_dom"/>
</dbReference>
<keyword evidence="5 10" id="KW-1133">Transmembrane helix</keyword>
<feature type="compositionally biased region" description="Polar residues" evidence="9">
    <location>
        <begin position="432"/>
        <end position="442"/>
    </location>
</feature>
<sequence length="1194" mass="134608">MSQSKKLSIKFTSSSMLNSSPLMPEVLSNSFDDDGSVQLISVTDEDSEDISESYNDNEISNPSTPINDLNCVDDEQNDSDEILRGKKEKNRKIDKKKNSGNKMDKFIKHLHEALSSSYNNSDAKRRDEDIDESNLSNNHMNSTNSSWLNDIKLGNLVNLNKLRNNERQSKNIEAIDRCLDENEAISNDLVDLSITPCTESECFIDKEPERLMHANDQNLVSRKSSNSFTNLCLPSSTMTTAITYPIAHNEQNVETAASSSQKEKKFLKEILMINNNKNETKEYAKKKFTLFDKKTLKDHDIKQNKSTCSPSKTCTSPISMTPSLVNVSGGNNSQVFSNFLSSFNITSSNNKANNAAQTSPSRSISSENINLQNDANNNSGLVLNNKNKIAKMSSSKSMMAFKKIKNDKINGMTSNIIGDESEMNGERLASFMSTSSSTNNPTVRRRTKSSISPRRQTPVFDQNEATKNKESTENSSSSSISMHSKLAEWIEHSRSNNDRSCSDHQKSLWSSITSSFSLPYYIFLFMTILSIFFLCISPLPSFLNGFIFGFLMTFFILTLSLVYLVANFFLIKSQNQEDQRNSTIESIGLKRTKSKRLALNMPISNSNGNPNESNIYAGWVYEFIGDYIEREKNGFNSRLVYIVLSGSKLNIFVPSQEVSEKKLKQLSFDSNRNIPMFSLSSQKVIDFNLIQHKRISLYLTKNVRNQRKYIWSKKYPICIEYNEYDGQESNNLCEPKEELQNLSIRPPPPISSTPILSKLVIFARTCHEKEEWFWALKATIDSNFNSKNSISTRGSNTSLTDSPNESKSFLLVNNPSASNTNTINENPSLSEPETAQSQQYLHIGTRRVNYHNFVRTNILSIIGIGPGSSGMMTALTWFNVLLNRLSFDILNKPNWSAYIAKKLQRKLKRLRLPYFMESLTITEIDIGSTLPKFNSVPSVPSVDDAGLWIEFDVSYSGGFTMTLETKINLLKFSANVDGLPDVSPSSTPTDSPKLTQKIGGKYWSGYRAKYRSAQSQSPGPGAEINYEFCDNDSDIDSIVTSSEDEEPEKAPAAPDDADADEKQKKFVRFVEKITSSQYFQKASQMNFFKKALEGVSNMSIMLTVQINSLNGTLAINIPEPPTDRLWYGFRNDPSIQITAKPKLGDHDLNLSYVTNFIEKKLRTEFFNYFVIPNMDDFFIPALNTSIEQFIDVVP</sequence>
<feature type="compositionally biased region" description="Basic residues" evidence="9">
    <location>
        <begin position="86"/>
        <end position="99"/>
    </location>
</feature>
<evidence type="ECO:0000256" key="10">
    <source>
        <dbReference type="SAM" id="Phobius"/>
    </source>
</evidence>
<feature type="transmembrane region" description="Helical" evidence="10">
    <location>
        <begin position="545"/>
        <end position="570"/>
    </location>
</feature>
<evidence type="ECO:0000256" key="7">
    <source>
        <dbReference type="ARBA" id="ARBA00023121"/>
    </source>
</evidence>
<evidence type="ECO:0000259" key="11">
    <source>
        <dbReference type="PROSITE" id="PS51847"/>
    </source>
</evidence>
<dbReference type="Pfam" id="PF10296">
    <property type="entry name" value="MMM1"/>
    <property type="match status" value="1"/>
</dbReference>
<dbReference type="OrthoDB" id="26740at2759"/>
<dbReference type="GO" id="GO:0008289">
    <property type="term" value="F:lipid binding"/>
    <property type="evidence" value="ECO:0007669"/>
    <property type="project" value="UniProtKB-KW"/>
</dbReference>
<reference evidence="12" key="2">
    <citation type="submission" date="2020-01" db="EMBL/GenBank/DDBJ databases">
        <authorList>
            <person name="Korhonen P.K.K."/>
            <person name="Guangxu M.G."/>
            <person name="Wang T.W."/>
            <person name="Stroehlein A.J.S."/>
            <person name="Young N.D."/>
            <person name="Ang C.-S.A."/>
            <person name="Fernando D.W.F."/>
            <person name="Lu H.L."/>
            <person name="Taylor S.T."/>
            <person name="Ehtesham M.E.M."/>
            <person name="Najaraj S.H.N."/>
            <person name="Harsha G.H.G."/>
            <person name="Madugundu A.M."/>
            <person name="Renuse S.R."/>
            <person name="Holt D.H."/>
            <person name="Pandey A.P."/>
            <person name="Papenfuss A.P."/>
            <person name="Gasser R.B.G."/>
            <person name="Fischer K.F."/>
        </authorList>
    </citation>
    <scope>NUCLEOTIDE SEQUENCE</scope>
    <source>
        <strain evidence="12">SSS_KF_BRIS2020</strain>
    </source>
</reference>
<feature type="compositionally biased region" description="Polar residues" evidence="9">
    <location>
        <begin position="449"/>
        <end position="463"/>
    </location>
</feature>
<keyword evidence="8 10" id="KW-0472">Membrane</keyword>
<dbReference type="GO" id="GO:0005789">
    <property type="term" value="C:endoplasmic reticulum membrane"/>
    <property type="evidence" value="ECO:0007669"/>
    <property type="project" value="UniProtKB-SubCell"/>
</dbReference>